<dbReference type="InterPro" id="IPR011006">
    <property type="entry name" value="CheY-like_superfamily"/>
</dbReference>
<dbReference type="RefSeq" id="WP_261758160.1">
    <property type="nucleotide sequence ID" value="NZ_CP104562.2"/>
</dbReference>
<dbReference type="PRINTS" id="PR00038">
    <property type="entry name" value="HTHLUXR"/>
</dbReference>
<keyword evidence="3" id="KW-0804">Transcription</keyword>
<evidence type="ECO:0000313" key="7">
    <source>
        <dbReference type="EMBL" id="UXH78372.1"/>
    </source>
</evidence>
<feature type="domain" description="HTH luxR-type" evidence="5">
    <location>
        <begin position="136"/>
        <end position="203"/>
    </location>
</feature>
<dbReference type="SMART" id="SM00448">
    <property type="entry name" value="REC"/>
    <property type="match status" value="1"/>
</dbReference>
<keyword evidence="2" id="KW-0238">DNA-binding</keyword>
<dbReference type="SUPFAM" id="SSF46894">
    <property type="entry name" value="C-terminal effector domain of the bipartite response regulators"/>
    <property type="match status" value="1"/>
</dbReference>
<evidence type="ECO:0000259" key="6">
    <source>
        <dbReference type="PROSITE" id="PS50110"/>
    </source>
</evidence>
<dbReference type="Pfam" id="PF00196">
    <property type="entry name" value="GerE"/>
    <property type="match status" value="1"/>
</dbReference>
<dbReference type="Gene3D" id="3.40.50.2300">
    <property type="match status" value="1"/>
</dbReference>
<dbReference type="SUPFAM" id="SSF52172">
    <property type="entry name" value="CheY-like"/>
    <property type="match status" value="1"/>
</dbReference>
<gene>
    <name evidence="7" type="ORF">N4261_00035</name>
</gene>
<evidence type="ECO:0000256" key="3">
    <source>
        <dbReference type="ARBA" id="ARBA00023163"/>
    </source>
</evidence>
<keyword evidence="1" id="KW-0805">Transcription regulation</keyword>
<sequence length="219" mass="24138">MPSRTVFLLDQDPSLRLGLASALRSMMIDVREFASVPEFLAGPAPKVPSCLVAEIRPHGGSGLLLQQTLKSTALASMPLIFVSGHCDVSTTVKAMKAGAWDFLEKPLRTQEMIDSVVGALEHDERRRNTERSREVVVARWYSLTRREKEVLAAVAKGRLSKQIAADLGIAEITAKIHRSNGMRKMACRTVAELMTQLYAFDLLQAEAPVSDRRSFSLTS</sequence>
<dbReference type="PROSITE" id="PS50110">
    <property type="entry name" value="RESPONSE_REGULATORY"/>
    <property type="match status" value="1"/>
</dbReference>
<evidence type="ECO:0000256" key="1">
    <source>
        <dbReference type="ARBA" id="ARBA00023015"/>
    </source>
</evidence>
<name>A0ABY6AZI8_9BURK</name>
<comment type="caution">
    <text evidence="4">Lacks conserved residue(s) required for the propagation of feature annotation.</text>
</comment>
<dbReference type="Pfam" id="PF00072">
    <property type="entry name" value="Response_reg"/>
    <property type="match status" value="1"/>
</dbReference>
<keyword evidence="8" id="KW-1185">Reference proteome</keyword>
<reference evidence="7" key="1">
    <citation type="submission" date="2022-10" db="EMBL/GenBank/DDBJ databases">
        <title>Characterization and whole genome sequencing of a new Roseateles species, isolated from fresh water.</title>
        <authorList>
            <person name="Guliayeva D.Y."/>
            <person name="Akhremchuk A.E."/>
            <person name="Sikolenko M.A."/>
            <person name="Valentovich L.N."/>
            <person name="Sidarenka A.V."/>
        </authorList>
    </citation>
    <scope>NUCLEOTIDE SEQUENCE</scope>
    <source>
        <strain evidence="7">BIM B-1768</strain>
    </source>
</reference>
<dbReference type="InterPro" id="IPR036388">
    <property type="entry name" value="WH-like_DNA-bd_sf"/>
</dbReference>
<dbReference type="SMART" id="SM00421">
    <property type="entry name" value="HTH_LUXR"/>
    <property type="match status" value="1"/>
</dbReference>
<dbReference type="Proteomes" id="UP001064933">
    <property type="component" value="Chromosome"/>
</dbReference>
<dbReference type="InterPro" id="IPR000792">
    <property type="entry name" value="Tscrpt_reg_LuxR_C"/>
</dbReference>
<dbReference type="PANTHER" id="PTHR44688:SF16">
    <property type="entry name" value="DNA-BINDING TRANSCRIPTIONAL ACTIVATOR DEVR_DOSR"/>
    <property type="match status" value="1"/>
</dbReference>
<dbReference type="CDD" id="cd06170">
    <property type="entry name" value="LuxR_C_like"/>
    <property type="match status" value="1"/>
</dbReference>
<proteinExistence type="predicted"/>
<dbReference type="InterPro" id="IPR016032">
    <property type="entry name" value="Sig_transdc_resp-reg_C-effctor"/>
</dbReference>
<dbReference type="Gene3D" id="1.10.10.10">
    <property type="entry name" value="Winged helix-like DNA-binding domain superfamily/Winged helix DNA-binding domain"/>
    <property type="match status" value="1"/>
</dbReference>
<evidence type="ECO:0000256" key="2">
    <source>
        <dbReference type="ARBA" id="ARBA00023125"/>
    </source>
</evidence>
<accession>A0ABY6AZI8</accession>
<protein>
    <submittedName>
        <fullName evidence="7">LuxR C-terminal-related transcriptional regulator</fullName>
    </submittedName>
</protein>
<dbReference type="PROSITE" id="PS50043">
    <property type="entry name" value="HTH_LUXR_2"/>
    <property type="match status" value="1"/>
</dbReference>
<evidence type="ECO:0000256" key="4">
    <source>
        <dbReference type="PROSITE-ProRule" id="PRU00169"/>
    </source>
</evidence>
<dbReference type="PANTHER" id="PTHR44688">
    <property type="entry name" value="DNA-BINDING TRANSCRIPTIONAL ACTIVATOR DEVR_DOSR"/>
    <property type="match status" value="1"/>
</dbReference>
<evidence type="ECO:0000313" key="8">
    <source>
        <dbReference type="Proteomes" id="UP001064933"/>
    </source>
</evidence>
<organism evidence="7 8">
    <name type="scientific">Roseateles amylovorans</name>
    <dbReference type="NCBI Taxonomy" id="2978473"/>
    <lineage>
        <taxon>Bacteria</taxon>
        <taxon>Pseudomonadati</taxon>
        <taxon>Pseudomonadota</taxon>
        <taxon>Betaproteobacteria</taxon>
        <taxon>Burkholderiales</taxon>
        <taxon>Sphaerotilaceae</taxon>
        <taxon>Roseateles</taxon>
    </lineage>
</organism>
<evidence type="ECO:0000259" key="5">
    <source>
        <dbReference type="PROSITE" id="PS50043"/>
    </source>
</evidence>
<dbReference type="InterPro" id="IPR001789">
    <property type="entry name" value="Sig_transdc_resp-reg_receiver"/>
</dbReference>
<feature type="domain" description="Response regulatory" evidence="6">
    <location>
        <begin position="5"/>
        <end position="120"/>
    </location>
</feature>
<dbReference type="EMBL" id="CP104562">
    <property type="protein sequence ID" value="UXH78372.1"/>
    <property type="molecule type" value="Genomic_DNA"/>
</dbReference>